<dbReference type="GO" id="GO:0004633">
    <property type="term" value="F:phosphopantothenoylcysteine decarboxylase activity"/>
    <property type="evidence" value="ECO:0007669"/>
    <property type="project" value="UniProtKB-UniRule"/>
</dbReference>
<comment type="function">
    <text evidence="3">Catalyzes two sequential steps in the biosynthesis of coenzyme A. In the first step cysteine is conjugated to 4'-phosphopantothenate to form 4-phosphopantothenoylcysteine. In the second step the latter compound is decarboxylated to form 4'-phosphopantotheine.</text>
</comment>
<evidence type="ECO:0000313" key="8">
    <source>
        <dbReference type="Proteomes" id="UP000184041"/>
    </source>
</evidence>
<keyword evidence="3 4" id="KW-0436">Ligase</keyword>
<dbReference type="PANTHER" id="PTHR14359:SF6">
    <property type="entry name" value="PHOSPHOPANTOTHENOYLCYSTEINE DECARBOXYLASE"/>
    <property type="match status" value="1"/>
</dbReference>
<dbReference type="InterPro" id="IPR005252">
    <property type="entry name" value="CoaBC"/>
</dbReference>
<comment type="catalytic activity">
    <reaction evidence="3 4">
        <text>N-[(R)-4-phosphopantothenoyl]-L-cysteine + H(+) = (R)-4'-phosphopantetheine + CO2</text>
        <dbReference type="Rhea" id="RHEA:16793"/>
        <dbReference type="ChEBI" id="CHEBI:15378"/>
        <dbReference type="ChEBI" id="CHEBI:16526"/>
        <dbReference type="ChEBI" id="CHEBI:59458"/>
        <dbReference type="ChEBI" id="CHEBI:61723"/>
        <dbReference type="EC" id="4.1.1.36"/>
    </reaction>
</comment>
<evidence type="ECO:0000259" key="5">
    <source>
        <dbReference type="Pfam" id="PF02441"/>
    </source>
</evidence>
<dbReference type="GO" id="GO:0015937">
    <property type="term" value="P:coenzyme A biosynthetic process"/>
    <property type="evidence" value="ECO:0007669"/>
    <property type="project" value="UniProtKB-UniRule"/>
</dbReference>
<feature type="binding site" evidence="3">
    <location>
        <position position="342"/>
    </location>
    <ligand>
        <name>CTP</name>
        <dbReference type="ChEBI" id="CHEBI:37563"/>
    </ligand>
</feature>
<feature type="binding site" evidence="3">
    <location>
        <position position="328"/>
    </location>
    <ligand>
        <name>CTP</name>
        <dbReference type="ChEBI" id="CHEBI:37563"/>
    </ligand>
</feature>
<evidence type="ECO:0000259" key="6">
    <source>
        <dbReference type="Pfam" id="PF04127"/>
    </source>
</evidence>
<comment type="caution">
    <text evidence="3">Lacks conserved residue(s) required for the propagation of feature annotation.</text>
</comment>
<dbReference type="PANTHER" id="PTHR14359">
    <property type="entry name" value="HOMO-OLIGOMERIC FLAVIN CONTAINING CYS DECARBOXYLASE FAMILY"/>
    <property type="match status" value="1"/>
</dbReference>
<dbReference type="EC" id="4.1.1.36" evidence="3"/>
<feature type="binding site" evidence="3">
    <location>
        <position position="293"/>
    </location>
    <ligand>
        <name>CTP</name>
        <dbReference type="ChEBI" id="CHEBI:37563"/>
    </ligand>
</feature>
<dbReference type="SUPFAM" id="SSF102645">
    <property type="entry name" value="CoaB-like"/>
    <property type="match status" value="1"/>
</dbReference>
<gene>
    <name evidence="3" type="primary">coaBC</name>
    <name evidence="7" type="ORF">SAMN05443144_104123</name>
</gene>
<keyword evidence="3" id="KW-0479">Metal-binding</keyword>
<dbReference type="AlphaFoldDB" id="A0A1M4XGT5"/>
<dbReference type="GO" id="GO:0015941">
    <property type="term" value="P:pantothenate catabolic process"/>
    <property type="evidence" value="ECO:0007669"/>
    <property type="project" value="InterPro"/>
</dbReference>
<dbReference type="InterPro" id="IPR003382">
    <property type="entry name" value="Flavoprotein"/>
</dbReference>
<dbReference type="STRING" id="1194090.SAMN05443144_104123"/>
<dbReference type="Gene3D" id="3.40.50.10300">
    <property type="entry name" value="CoaB-like"/>
    <property type="match status" value="1"/>
</dbReference>
<dbReference type="HAMAP" id="MF_02225">
    <property type="entry name" value="CoaBC"/>
    <property type="match status" value="1"/>
</dbReference>
<dbReference type="InterPro" id="IPR036551">
    <property type="entry name" value="Flavin_trans-like"/>
</dbReference>
<comment type="pathway">
    <text evidence="3 4">Cofactor biosynthesis; coenzyme A biosynthesis; CoA from (R)-pantothenate: step 2/5.</text>
</comment>
<evidence type="ECO:0000256" key="4">
    <source>
        <dbReference type="RuleBase" id="RU364078"/>
    </source>
</evidence>
<comment type="similarity">
    <text evidence="3 4">In the N-terminal section; belongs to the HFCD (homo-oligomeric flavin containing Cys decarboxylase) superfamily.</text>
</comment>
<comment type="cofactor">
    <cofactor evidence="3">
        <name>FMN</name>
        <dbReference type="ChEBI" id="CHEBI:58210"/>
    </cofactor>
    <text evidence="3">Binds 1 FMN per subunit.</text>
</comment>
<sequence>MLSGKRIVLGVTGGIAAYKAAFLLRAFQKAEAQVRVTMTPSALQFVGSDTFSSLSRHAVAVDIFPGNQSDKNQWTRHISWGEWADLFVIAPCTANTMAKIAGGFSDNMLTATVLSARCPLLVCPTMDGEMYRSAAVKRNLATLRGDGIHILEPEAGYLASGLEGRGRLPETEMILEECRAILEEQQLRGLLSGKKVVVTAGPTREFIDPVRFISNPSSGKMGFAMAEAARTMGGEVTVIHGPVHIPKPGGVDTIEIVSTDELFEQVKAHADADVIIMAAAVADFTPESPAEQKIKKNDDASSLKLSRTPDILSWLGHHKREGQTLIGFAMETENMVEYAQKKRESKKADWIAANSIADHNSGFGTDTNTVTLLGENVRQDFSGTKKDVARQLLDRIFNTG</sequence>
<keyword evidence="8" id="KW-1185">Reference proteome</keyword>
<dbReference type="Pfam" id="PF04127">
    <property type="entry name" value="DFP"/>
    <property type="match status" value="1"/>
</dbReference>
<dbReference type="Gene3D" id="3.40.50.1950">
    <property type="entry name" value="Flavin prenyltransferase-like"/>
    <property type="match status" value="1"/>
</dbReference>
<keyword evidence="3 4" id="KW-0285">Flavoprotein</keyword>
<dbReference type="SUPFAM" id="SSF52507">
    <property type="entry name" value="Homo-oligomeric flavin-containing Cys decarboxylases, HFCD"/>
    <property type="match status" value="1"/>
</dbReference>
<dbReference type="OrthoDB" id="9802554at2"/>
<evidence type="ECO:0000256" key="2">
    <source>
        <dbReference type="ARBA" id="ARBA00023239"/>
    </source>
</evidence>
<comment type="function">
    <text evidence="4">Catalyzes two steps in the biosynthesis of coenzyme A. In the first step cysteine is conjugated to 4'-phosphopantothenate to form 4-phosphopantothenoylcysteine, in the latter compound is decarboxylated to form 4'-phosphopantotheine.</text>
</comment>
<dbReference type="EMBL" id="FQUS01000004">
    <property type="protein sequence ID" value="SHE92705.1"/>
    <property type="molecule type" value="Genomic_DNA"/>
</dbReference>
<keyword evidence="3 4" id="KW-0288">FMN</keyword>
<evidence type="ECO:0000313" key="7">
    <source>
        <dbReference type="EMBL" id="SHE92705.1"/>
    </source>
</evidence>
<evidence type="ECO:0000256" key="3">
    <source>
        <dbReference type="HAMAP-Rule" id="MF_02225"/>
    </source>
</evidence>
<accession>A0A1M4XGT5</accession>
<name>A0A1M4XGT5_9BACT</name>
<evidence type="ECO:0000256" key="1">
    <source>
        <dbReference type="ARBA" id="ARBA00022793"/>
    </source>
</evidence>
<dbReference type="RefSeq" id="WP_073060188.1">
    <property type="nucleotide sequence ID" value="NZ_FQUS01000004.1"/>
</dbReference>
<keyword evidence="2 3" id="KW-0456">Lyase</keyword>
<keyword evidence="3" id="KW-0511">Multifunctional enzyme</keyword>
<keyword evidence="1 3" id="KW-0210">Decarboxylase</keyword>
<dbReference type="GO" id="GO:0071513">
    <property type="term" value="C:phosphopantothenoylcysteine decarboxylase complex"/>
    <property type="evidence" value="ECO:0007669"/>
    <property type="project" value="TreeGrafter"/>
</dbReference>
<proteinExistence type="inferred from homology"/>
<feature type="region of interest" description="Phosphopantothenate--cysteine ligase" evidence="3">
    <location>
        <begin position="196"/>
        <end position="400"/>
    </location>
</feature>
<feature type="domain" description="Flavoprotein" evidence="5">
    <location>
        <begin position="5"/>
        <end position="179"/>
    </location>
</feature>
<dbReference type="UniPathway" id="UPA00241">
    <property type="reaction ID" value="UER00353"/>
</dbReference>
<dbReference type="GO" id="GO:0010181">
    <property type="term" value="F:FMN binding"/>
    <property type="evidence" value="ECO:0007669"/>
    <property type="project" value="UniProtKB-UniRule"/>
</dbReference>
<feature type="binding site" evidence="3">
    <location>
        <position position="283"/>
    </location>
    <ligand>
        <name>CTP</name>
        <dbReference type="ChEBI" id="CHEBI:37563"/>
    </ligand>
</feature>
<feature type="binding site" evidence="3">
    <location>
        <position position="346"/>
    </location>
    <ligand>
        <name>CTP</name>
        <dbReference type="ChEBI" id="CHEBI:37563"/>
    </ligand>
</feature>
<dbReference type="Pfam" id="PF02441">
    <property type="entry name" value="Flavoprotein"/>
    <property type="match status" value="1"/>
</dbReference>
<dbReference type="NCBIfam" id="TIGR00521">
    <property type="entry name" value="coaBC_dfp"/>
    <property type="match status" value="1"/>
</dbReference>
<feature type="binding site" evidence="3">
    <location>
        <begin position="309"/>
        <end position="312"/>
    </location>
    <ligand>
        <name>CTP</name>
        <dbReference type="ChEBI" id="CHEBI:37563"/>
    </ligand>
</feature>
<dbReference type="InterPro" id="IPR007085">
    <property type="entry name" value="DNA/pantothenate-metab_flavo_C"/>
</dbReference>
<keyword evidence="3" id="KW-0460">Magnesium</keyword>
<comment type="pathway">
    <text evidence="3 4">Cofactor biosynthesis; coenzyme A biosynthesis; CoA from (R)-pantothenate: step 3/5.</text>
</comment>
<organism evidence="7 8">
    <name type="scientific">Fodinibius roseus</name>
    <dbReference type="NCBI Taxonomy" id="1194090"/>
    <lineage>
        <taxon>Bacteria</taxon>
        <taxon>Pseudomonadati</taxon>
        <taxon>Balneolota</taxon>
        <taxon>Balneolia</taxon>
        <taxon>Balneolales</taxon>
        <taxon>Balneolaceae</taxon>
        <taxon>Fodinibius</taxon>
    </lineage>
</organism>
<dbReference type="EC" id="6.3.2.5" evidence="3"/>
<protein>
    <recommendedName>
        <fullName evidence="3">Coenzyme A biosynthesis bifunctional protein CoaBC</fullName>
    </recommendedName>
    <alternativeName>
        <fullName evidence="3">DNA/pantothenate metabolism flavoprotein</fullName>
    </alternativeName>
    <alternativeName>
        <fullName evidence="3">Phosphopantothenoylcysteine synthetase/decarboxylase</fullName>
        <shortName evidence="3">PPCS-PPCDC</shortName>
    </alternativeName>
    <domain>
        <recommendedName>
            <fullName evidence="3">Phosphopantothenoylcysteine decarboxylase</fullName>
            <shortName evidence="3">PPC decarboxylase</shortName>
            <shortName evidence="3">PPC-DC</shortName>
            <ecNumber evidence="3">4.1.1.36</ecNumber>
        </recommendedName>
        <alternativeName>
            <fullName evidence="3">CoaC</fullName>
        </alternativeName>
    </domain>
    <domain>
        <recommendedName>
            <fullName evidence="3">Phosphopantothenate--cysteine ligase</fullName>
            <ecNumber evidence="3">6.3.2.5</ecNumber>
        </recommendedName>
        <alternativeName>
            <fullName evidence="3">CoaB</fullName>
        </alternativeName>
        <alternativeName>
            <fullName evidence="3">Phosphopantothenoylcysteine synthetase</fullName>
            <shortName evidence="3">PPC synthetase</shortName>
            <shortName evidence="3">PPC-S</shortName>
        </alternativeName>
    </domain>
</protein>
<comment type="catalytic activity">
    <reaction evidence="3 4">
        <text>(R)-4'-phosphopantothenate + L-cysteine + CTP = N-[(R)-4-phosphopantothenoyl]-L-cysteine + CMP + diphosphate + H(+)</text>
        <dbReference type="Rhea" id="RHEA:19397"/>
        <dbReference type="ChEBI" id="CHEBI:10986"/>
        <dbReference type="ChEBI" id="CHEBI:15378"/>
        <dbReference type="ChEBI" id="CHEBI:33019"/>
        <dbReference type="ChEBI" id="CHEBI:35235"/>
        <dbReference type="ChEBI" id="CHEBI:37563"/>
        <dbReference type="ChEBI" id="CHEBI:59458"/>
        <dbReference type="ChEBI" id="CHEBI:60377"/>
        <dbReference type="EC" id="6.3.2.5"/>
    </reaction>
</comment>
<reference evidence="7 8" key="1">
    <citation type="submission" date="2016-11" db="EMBL/GenBank/DDBJ databases">
        <authorList>
            <person name="Jaros S."/>
            <person name="Januszkiewicz K."/>
            <person name="Wedrychowicz H."/>
        </authorList>
    </citation>
    <scope>NUCLEOTIDE SEQUENCE [LARGE SCALE GENOMIC DNA]</scope>
    <source>
        <strain evidence="7 8">DSM 21986</strain>
    </source>
</reference>
<dbReference type="GO" id="GO:0046872">
    <property type="term" value="F:metal ion binding"/>
    <property type="evidence" value="ECO:0007669"/>
    <property type="project" value="UniProtKB-KW"/>
</dbReference>
<dbReference type="Proteomes" id="UP000184041">
    <property type="component" value="Unassembled WGS sequence"/>
</dbReference>
<dbReference type="GO" id="GO:0004632">
    <property type="term" value="F:phosphopantothenate--cysteine ligase activity"/>
    <property type="evidence" value="ECO:0007669"/>
    <property type="project" value="UniProtKB-UniRule"/>
</dbReference>
<feature type="region of interest" description="Phosphopantothenoylcysteine decarboxylase" evidence="3">
    <location>
        <begin position="1"/>
        <end position="195"/>
    </location>
</feature>
<comment type="cofactor">
    <cofactor evidence="3">
        <name>Mg(2+)</name>
        <dbReference type="ChEBI" id="CHEBI:18420"/>
    </cofactor>
</comment>
<feature type="domain" description="DNA/pantothenate metabolism flavoprotein C-terminal" evidence="6">
    <location>
        <begin position="191"/>
        <end position="397"/>
    </location>
</feature>
<dbReference type="InterPro" id="IPR035929">
    <property type="entry name" value="CoaB-like_sf"/>
</dbReference>
<comment type="similarity">
    <text evidence="3 4">In the C-terminal section; belongs to the PPC synthetase family.</text>
</comment>